<reference evidence="2 3" key="1">
    <citation type="submission" date="2024-05" db="EMBL/GenBank/DDBJ databases">
        <authorList>
            <person name="Duchaud E."/>
        </authorList>
    </citation>
    <scope>NUCLEOTIDE SEQUENCE [LARGE SCALE GENOMIC DNA]</scope>
    <source>
        <strain evidence="2">Ena-SAMPLE-TAB-13-05-2024-13:56:06:370-140308</strain>
    </source>
</reference>
<dbReference type="Pfam" id="PF00849">
    <property type="entry name" value="PseudoU_synth_2"/>
    <property type="match status" value="1"/>
</dbReference>
<evidence type="ECO:0000313" key="2">
    <source>
        <dbReference type="EMBL" id="CAL2103127.1"/>
    </source>
</evidence>
<dbReference type="RefSeq" id="WP_348717125.1">
    <property type="nucleotide sequence ID" value="NZ_CAXJIO010000012.1"/>
</dbReference>
<dbReference type="GO" id="GO:0160149">
    <property type="term" value="F:tRNA pseudouridine(65) synthase activity"/>
    <property type="evidence" value="ECO:0007669"/>
    <property type="project" value="UniProtKB-EC"/>
</dbReference>
<dbReference type="InterPro" id="IPR050188">
    <property type="entry name" value="RluA_PseudoU_synthase"/>
</dbReference>
<evidence type="ECO:0000313" key="3">
    <source>
        <dbReference type="Proteomes" id="UP001497527"/>
    </source>
</evidence>
<dbReference type="Proteomes" id="UP001497527">
    <property type="component" value="Unassembled WGS sequence"/>
</dbReference>
<keyword evidence="3" id="KW-1185">Reference proteome</keyword>
<dbReference type="EMBL" id="CAXJIO010000012">
    <property type="protein sequence ID" value="CAL2103127.1"/>
    <property type="molecule type" value="Genomic_DNA"/>
</dbReference>
<dbReference type="EC" id="5.4.99.26" evidence="2"/>
<dbReference type="PROSITE" id="PS01129">
    <property type="entry name" value="PSI_RLU"/>
    <property type="match status" value="1"/>
</dbReference>
<keyword evidence="2" id="KW-0413">Isomerase</keyword>
<dbReference type="InterPro" id="IPR006224">
    <property type="entry name" value="PsdUridine_synth_RluA-like_CS"/>
</dbReference>
<proteinExistence type="predicted"/>
<evidence type="ECO:0000259" key="1">
    <source>
        <dbReference type="Pfam" id="PF00849"/>
    </source>
</evidence>
<dbReference type="Gene3D" id="3.30.2350.10">
    <property type="entry name" value="Pseudouridine synthase"/>
    <property type="match status" value="1"/>
</dbReference>
<sequence length="232" mass="27500">MKIEILYEDEYFVCVSKPNNVLIHHANYSKNVSNELSLVELLYNQLDQKLYPLHRLDRKTSGILILVKDTKHVSKFQKLFYDYKIKKIYYGLVRGYTPNNLQIDTPVKGRDSNVYKEAETILETIESFELNIPVKPYNTSRYSLVRLTPKTGRLHQLRIHMNKISHPLIGDPKYGDNNHNIMFSDKLTISNLFLHAYSITFQHPFTHKEITLKAPFPKHWVKIFDEFNWHMF</sequence>
<organism evidence="2 3">
    <name type="scientific">Tenacibaculum polynesiense</name>
    <dbReference type="NCBI Taxonomy" id="3137857"/>
    <lineage>
        <taxon>Bacteria</taxon>
        <taxon>Pseudomonadati</taxon>
        <taxon>Bacteroidota</taxon>
        <taxon>Flavobacteriia</taxon>
        <taxon>Flavobacteriales</taxon>
        <taxon>Flavobacteriaceae</taxon>
        <taxon>Tenacibaculum</taxon>
    </lineage>
</organism>
<dbReference type="SUPFAM" id="SSF55120">
    <property type="entry name" value="Pseudouridine synthase"/>
    <property type="match status" value="1"/>
</dbReference>
<feature type="domain" description="Pseudouridine synthase RsuA/RluA-like" evidence="1">
    <location>
        <begin position="11"/>
        <end position="162"/>
    </location>
</feature>
<dbReference type="InterPro" id="IPR020103">
    <property type="entry name" value="PsdUridine_synth_cat_dom_sf"/>
</dbReference>
<name>A0ABP1F4A6_9FLAO</name>
<comment type="caution">
    <text evidence="2">The sequence shown here is derived from an EMBL/GenBank/DDBJ whole genome shotgun (WGS) entry which is preliminary data.</text>
</comment>
<accession>A0ABP1F4A6</accession>
<gene>
    <name evidence="2" type="ORF">T190423A01A_30241</name>
</gene>
<dbReference type="PANTHER" id="PTHR21600">
    <property type="entry name" value="MITOCHONDRIAL RNA PSEUDOURIDINE SYNTHASE"/>
    <property type="match status" value="1"/>
</dbReference>
<protein>
    <submittedName>
        <fullName evidence="2">tRNA pseudouridine65 synthase</fullName>
        <ecNumber evidence="2">5.4.99.26</ecNumber>
    </submittedName>
</protein>
<dbReference type="InterPro" id="IPR006145">
    <property type="entry name" value="PsdUridine_synth_RsuA/RluA"/>
</dbReference>